<name>A0A654M4N0_9ARCH</name>
<dbReference type="AlphaFoldDB" id="A0A654M4N0"/>
<protein>
    <submittedName>
        <fullName evidence="1">Uncharacterized protein</fullName>
    </submittedName>
</protein>
<keyword evidence="2" id="KW-1185">Reference proteome</keyword>
<proteinExistence type="predicted"/>
<evidence type="ECO:0000313" key="2">
    <source>
        <dbReference type="Proteomes" id="UP000058925"/>
    </source>
</evidence>
<accession>A0A654M4N0</accession>
<dbReference type="EMBL" id="CP012850">
    <property type="protein sequence ID" value="ALI37581.1"/>
    <property type="molecule type" value="Genomic_DNA"/>
</dbReference>
<sequence>MVIIILQLLVYNYNCWYTIDYLKISKLPNNGETDYIVAD</sequence>
<organism evidence="1 2">
    <name type="scientific">Candidatus Nitrosocosmicus oleophilus</name>
    <dbReference type="NCBI Taxonomy" id="1353260"/>
    <lineage>
        <taxon>Archaea</taxon>
        <taxon>Nitrososphaerota</taxon>
        <taxon>Nitrososphaeria</taxon>
        <taxon>Nitrososphaerales</taxon>
        <taxon>Nitrososphaeraceae</taxon>
        <taxon>Candidatus Nitrosocosmicus</taxon>
    </lineage>
</organism>
<dbReference type="Proteomes" id="UP000058925">
    <property type="component" value="Chromosome"/>
</dbReference>
<dbReference type="KEGG" id="taa:NMY3_03398"/>
<evidence type="ECO:0000313" key="1">
    <source>
        <dbReference type="EMBL" id="ALI37581.1"/>
    </source>
</evidence>
<gene>
    <name evidence="1" type="ORF">NMY3_03398</name>
</gene>
<reference evidence="2" key="1">
    <citation type="submission" date="2015-10" db="EMBL/GenBank/DDBJ databases">
        <title>Niche specialization of a soil ammonia-oxidizing archaeon, Candidatus Nitrosocosmicus oleophilus.</title>
        <authorList>
            <person name="Jung M.-Y."/>
            <person name="Rhee S.-K."/>
        </authorList>
    </citation>
    <scope>NUCLEOTIDE SEQUENCE [LARGE SCALE GENOMIC DNA]</scope>
    <source>
        <strain evidence="2">MY3</strain>
    </source>
</reference>